<gene>
    <name evidence="1" type="ORF">BLEM_0596</name>
</gene>
<evidence type="ECO:0000313" key="2">
    <source>
        <dbReference type="Proteomes" id="UP000216352"/>
    </source>
</evidence>
<dbReference type="RefSeq" id="WP_072725731.1">
    <property type="nucleotide sequence ID" value="NZ_BDIS01000016.1"/>
</dbReference>
<evidence type="ECO:0000313" key="1">
    <source>
        <dbReference type="EMBL" id="OZG62679.1"/>
    </source>
</evidence>
<protein>
    <submittedName>
        <fullName evidence="1">Uncharacterized protein</fullName>
    </submittedName>
</protein>
<proteinExistence type="predicted"/>
<dbReference type="Proteomes" id="UP000216352">
    <property type="component" value="Unassembled WGS sequence"/>
</dbReference>
<name>A0A261FU17_9BIFI</name>
<comment type="caution">
    <text evidence="1">The sequence shown here is derived from an EMBL/GenBank/DDBJ whole genome shotgun (WGS) entry which is preliminary data.</text>
</comment>
<dbReference type="EMBL" id="MWWX01000004">
    <property type="protein sequence ID" value="OZG62679.1"/>
    <property type="molecule type" value="Genomic_DNA"/>
</dbReference>
<organism evidence="1 2">
    <name type="scientific">Bifidobacterium lemurum</name>
    <dbReference type="NCBI Taxonomy" id="1603886"/>
    <lineage>
        <taxon>Bacteria</taxon>
        <taxon>Bacillati</taxon>
        <taxon>Actinomycetota</taxon>
        <taxon>Actinomycetes</taxon>
        <taxon>Bifidobacteriales</taxon>
        <taxon>Bifidobacteriaceae</taxon>
        <taxon>Bifidobacterium</taxon>
    </lineage>
</organism>
<dbReference type="AlphaFoldDB" id="A0A261FU17"/>
<sequence>MASRVKPGIEEALSVWADPYDAMTLLTDIAGRVKAMSAQVGLQVLQPQEALKPLGLKRAVELAALAAQWPDMGVVKSGGAWCLDARQFGLWAEARVSVLRRRCGGQPSAPAPQSRALY</sequence>
<accession>A0A261FU17</accession>
<dbReference type="STRING" id="1603886.GCA_001895165_01301"/>
<reference evidence="1 2" key="1">
    <citation type="journal article" date="2017" name="BMC Genomics">
        <title>Comparative genomic and phylogenomic analyses of the Bifidobacteriaceae family.</title>
        <authorList>
            <person name="Lugli G.A."/>
            <person name="Milani C."/>
            <person name="Turroni F."/>
            <person name="Duranti S."/>
            <person name="Mancabelli L."/>
            <person name="Mangifesta M."/>
            <person name="Ferrario C."/>
            <person name="Modesto M."/>
            <person name="Mattarelli P."/>
            <person name="Jiri K."/>
            <person name="van Sinderen D."/>
            <person name="Ventura M."/>
        </authorList>
    </citation>
    <scope>NUCLEOTIDE SEQUENCE [LARGE SCALE GENOMIC DNA]</scope>
    <source>
        <strain evidence="1 2">DSM 28807</strain>
    </source>
</reference>
<keyword evidence="2" id="KW-1185">Reference proteome</keyword>